<keyword evidence="1" id="KW-0175">Coiled coil</keyword>
<evidence type="ECO:0000313" key="4">
    <source>
        <dbReference type="Proteomes" id="UP001058974"/>
    </source>
</evidence>
<feature type="transmembrane region" description="Helical" evidence="2">
    <location>
        <begin position="394"/>
        <end position="412"/>
    </location>
</feature>
<dbReference type="Gramene" id="Psat4g116680.1">
    <property type="protein sequence ID" value="Psat4g116680.1.cds"/>
    <property type="gene ID" value="Psat4g116680"/>
</dbReference>
<dbReference type="AlphaFoldDB" id="A0A9D5ARS8"/>
<dbReference type="InterPro" id="IPR011990">
    <property type="entry name" value="TPR-like_helical_dom_sf"/>
</dbReference>
<protein>
    <submittedName>
        <fullName evidence="3">Uncharacterized protein</fullName>
    </submittedName>
</protein>
<keyword evidence="2" id="KW-1133">Transmembrane helix</keyword>
<evidence type="ECO:0000313" key="3">
    <source>
        <dbReference type="EMBL" id="KAI5419243.1"/>
    </source>
</evidence>
<organism evidence="3 4">
    <name type="scientific">Pisum sativum</name>
    <name type="common">Garden pea</name>
    <name type="synonym">Lathyrus oleraceus</name>
    <dbReference type="NCBI Taxonomy" id="3888"/>
    <lineage>
        <taxon>Eukaryota</taxon>
        <taxon>Viridiplantae</taxon>
        <taxon>Streptophyta</taxon>
        <taxon>Embryophyta</taxon>
        <taxon>Tracheophyta</taxon>
        <taxon>Spermatophyta</taxon>
        <taxon>Magnoliopsida</taxon>
        <taxon>eudicotyledons</taxon>
        <taxon>Gunneridae</taxon>
        <taxon>Pentapetalae</taxon>
        <taxon>rosids</taxon>
        <taxon>fabids</taxon>
        <taxon>Fabales</taxon>
        <taxon>Fabaceae</taxon>
        <taxon>Papilionoideae</taxon>
        <taxon>50 kb inversion clade</taxon>
        <taxon>NPAAA clade</taxon>
        <taxon>Hologalegina</taxon>
        <taxon>IRL clade</taxon>
        <taxon>Fabeae</taxon>
        <taxon>Lathyrus</taxon>
    </lineage>
</organism>
<accession>A0A9D5ARS8</accession>
<dbReference type="Proteomes" id="UP001058974">
    <property type="component" value="Chromosome 4"/>
</dbReference>
<keyword evidence="2" id="KW-0812">Transmembrane</keyword>
<name>A0A9D5ARS8_PEA</name>
<gene>
    <name evidence="3" type="ORF">KIW84_043425</name>
</gene>
<dbReference type="Gramene" id="Psat04G0342500-T1">
    <property type="protein sequence ID" value="KAI5419243.1"/>
    <property type="gene ID" value="KIW84_043425"/>
</dbReference>
<dbReference type="EMBL" id="JAMSHJ010000004">
    <property type="protein sequence ID" value="KAI5419243.1"/>
    <property type="molecule type" value="Genomic_DNA"/>
</dbReference>
<dbReference type="PANTHER" id="PTHR36761">
    <property type="entry name" value="ORF03 PROTEIN"/>
    <property type="match status" value="1"/>
</dbReference>
<dbReference type="PANTHER" id="PTHR36761:SF2">
    <property type="entry name" value="ORF03 PROTEIN"/>
    <property type="match status" value="1"/>
</dbReference>
<evidence type="ECO:0000256" key="2">
    <source>
        <dbReference type="SAM" id="Phobius"/>
    </source>
</evidence>
<reference evidence="3 4" key="1">
    <citation type="journal article" date="2022" name="Nat. Genet.">
        <title>Improved pea reference genome and pan-genome highlight genomic features and evolutionary characteristics.</title>
        <authorList>
            <person name="Yang T."/>
            <person name="Liu R."/>
            <person name="Luo Y."/>
            <person name="Hu S."/>
            <person name="Wang D."/>
            <person name="Wang C."/>
            <person name="Pandey M.K."/>
            <person name="Ge S."/>
            <person name="Xu Q."/>
            <person name="Li N."/>
            <person name="Li G."/>
            <person name="Huang Y."/>
            <person name="Saxena R.K."/>
            <person name="Ji Y."/>
            <person name="Li M."/>
            <person name="Yan X."/>
            <person name="He Y."/>
            <person name="Liu Y."/>
            <person name="Wang X."/>
            <person name="Xiang C."/>
            <person name="Varshney R.K."/>
            <person name="Ding H."/>
            <person name="Gao S."/>
            <person name="Zong X."/>
        </authorList>
    </citation>
    <scope>NUCLEOTIDE SEQUENCE [LARGE SCALE GENOMIC DNA]</scope>
    <source>
        <strain evidence="3 4">cv. Zhongwan 6</strain>
    </source>
</reference>
<dbReference type="SUPFAM" id="SSF48452">
    <property type="entry name" value="TPR-like"/>
    <property type="match status" value="1"/>
</dbReference>
<comment type="caution">
    <text evidence="3">The sequence shown here is derived from an EMBL/GenBank/DDBJ whole genome shotgun (WGS) entry which is preliminary data.</text>
</comment>
<evidence type="ECO:0000256" key="1">
    <source>
        <dbReference type="SAM" id="Coils"/>
    </source>
</evidence>
<feature type="coiled-coil region" evidence="1">
    <location>
        <begin position="170"/>
        <end position="205"/>
    </location>
</feature>
<sequence>MHLTNDITSKPKTPSFMQEKMFHYTALAYTTPRYHLCPQNQQFHTHLRPHKIKYLHLHTLHLFNTQLFSLSLFSTMVASLGNLALLLDISSPRTLSLDRKSRLVGVDAILTLPLKRDSSSSSSTSSSCGYDGEVRGRVVVARGKSNSEQNGVDFDAEWSDEEEGEFGDDFEKIRMRVRELEERRVRELEERRELEKKTEEYLQSEKIDDGDEEITEEEKRMRVRKVLEKVAKEQAEKRAMAQLMFDLGQKAYGRGKYGRAIKFLEGALTIIARPTLFGGEIQIWLAMAYEANNRHNDCIDLYKQLEKSHPIVSIRRQAAELRYILEAPKLKITQEEMVTIPLIFDSYDSYAVTWSDKNKGRKSGTVNTPFPSSKDNLLDSLVWSPPTGLGKNRAFWVGLTLWLGLVGAALFIQR</sequence>
<keyword evidence="2" id="KW-0472">Membrane</keyword>
<dbReference type="GO" id="GO:0009535">
    <property type="term" value="C:chloroplast thylakoid membrane"/>
    <property type="evidence" value="ECO:0007669"/>
    <property type="project" value="TreeGrafter"/>
</dbReference>
<keyword evidence="4" id="KW-1185">Reference proteome</keyword>
<dbReference type="Gene3D" id="1.25.40.10">
    <property type="entry name" value="Tetratricopeptide repeat domain"/>
    <property type="match status" value="1"/>
</dbReference>
<proteinExistence type="predicted"/>